<gene>
    <name evidence="2" type="ORF">H6P81_017019</name>
</gene>
<protein>
    <recommendedName>
        <fullName evidence="4">Protein SHORTAGE IN CHIASMATA 1</fullName>
    </recommendedName>
</protein>
<evidence type="ECO:0008006" key="4">
    <source>
        <dbReference type="Google" id="ProtNLM"/>
    </source>
</evidence>
<sequence>MTPWVMWASESRAHCFDLIESPSLADSAAGRRVTNRGKHVCWGFRVADGFCLSRHPSPDSASSKRLLAKAAESEKLAMRTRFLSIDYFDRASECCLGGVRISSLRFPVPDVDSPDHRFDLSFGDFGFAVSVCYELEALPIEDALLTFFSEVFPRFHEEFLITSFDDERAEPSRNADELIRFGTSAEDLLARDDSDSGGLHKIDTTENADYKPCRKFSTIEFEIPEMREKAPSHEEEEGIRFDISKIEMRKNIYEIEYGDIIPQLRHALESIYSIEDITNECRPAKSGTDTEDCSIGLDRALPLPWNLMSFEVPEIDLELYNRSAVSQDYQFLPSDIEPDVKVNNLDLGLDFVKNFENKEVDILECLSHPGLQGKEPQSMSQLSLLETDIKGLEVENLTDEDQSMVDTVCFEGSLILEAEQFLLFNDFTGTPKSWDKMEEDFNDLGNFFDSLVDSELALLDDTFITFPVPVLRDSKVIKLHSSALDAVLGKLEPYSASAYEDIYLDWHILQPDTCNNHIWTTYRDILKGVDTFEGAAESHEATGELMFDLLFCEDVFDGLNMSKSNEKTEDFPSIYSEGNEHHDYVKPSQLLENGTQKRAKSDKFEHGDYVKPSQLFENVIQERARGEPSLPLHPMNGFSKGKSTSHFNDLDFFVNGRKGATRKRENFNESIKGTVIPPSGSSKDPILVSDSPKEKSHLWRVEVRPIKLSNHFLNLLDKIRNDYFSVLDICFGTRKQNHPFQTDVEFLSLPKQKSLNLLTETSSHQNEKVEAYVASYAVKQIIDYLCFFGIYPCQLYISNLFQNLKYLKSRLGSLHSLIEEEYHKAEKGLIESHPSLSVIEEILSSHSPQNANKVLIIAERVFWWPLRRKLTAMNVSFEEVRNCHTNNGLQAQLESNILDYVSDAVSRSQCVIISHEHISSSFPFQKFSIILEYGGSCDSSRTGSFPEGACSTPIVFLKVELEENSFAKAFSRRFDGSQHLDFGKWSNVDPLFVHIQLCEVLQILFYSFSIHDFFFWISYKSPFQESAEATAPALANLKDHELFKLLNFVPIVEDTGIEYFNIADRDEASHRPSDSNMLFPETSRDVAHASTNLDSIVIVNTQNFAKEMIISRRSSYQKILAMEKGGVQVVEREFNLPVDLILSPGFCLVFYDARSFGADGNVFSCIPEKIENIATSILMTLSFAFSGCIMVFEGEISFQAAVMEYSDELYAAAASLDMYLQLFYSSSHDLTDEIILSCIEDARKLNPGVSLPMPELESLAESFLTSFPSINPLSAHAILSGVKLGEFLGWSHERRIEAVGKYSIPQESIVLFSAVCRYGDLGESKSELTECASSVSSAFESDHSSGKMALARDENIHADDEWYLGAVRSDKIDQPTRIFPTHSGIEELQNQKHFAADDWLDREQARDCRMAKDLKRNNVSITTTTDEEFRNILFENNSSLWDDDFSFTANVGPMRRRLAFDASNHSSFPSSAEIDRDPHQWIPYRNPEELQNDTGPPTVSKSEALPREFIFEEGEIPTPTRNSLDSLFHKMGKTPSGLKLLSSAIHSAQLKQGSPWTIEFLNRVMEKTKRSQQMVHPISCNTCTACPGSSRRTDKLVKRRSPSVFDAYRYQGGNKHAKAGPQNSQKRKPIESTDKEMTELSHVPYWTPLDKRAKKVLTFTRNGNEKQSKLVWDDAHDQNLGKRFRI</sequence>
<dbReference type="GO" id="GO:0000712">
    <property type="term" value="P:resolution of meiotic recombination intermediates"/>
    <property type="evidence" value="ECO:0007669"/>
    <property type="project" value="TreeGrafter"/>
</dbReference>
<dbReference type="Proteomes" id="UP000825729">
    <property type="component" value="Unassembled WGS sequence"/>
</dbReference>
<reference evidence="2 3" key="1">
    <citation type="submission" date="2021-07" db="EMBL/GenBank/DDBJ databases">
        <title>The Aristolochia fimbriata genome: insights into angiosperm evolution, floral development and chemical biosynthesis.</title>
        <authorList>
            <person name="Jiao Y."/>
        </authorList>
    </citation>
    <scope>NUCLEOTIDE SEQUENCE [LARGE SCALE GENOMIC DNA]</scope>
    <source>
        <strain evidence="2">IBCAS-2021</strain>
        <tissue evidence="2">Leaf</tissue>
    </source>
</reference>
<proteinExistence type="predicted"/>
<comment type="caution">
    <text evidence="2">The sequence shown here is derived from an EMBL/GenBank/DDBJ whole genome shotgun (WGS) entry which is preliminary data.</text>
</comment>
<evidence type="ECO:0000313" key="2">
    <source>
        <dbReference type="EMBL" id="KAG9441165.1"/>
    </source>
</evidence>
<dbReference type="InterPro" id="IPR038824">
    <property type="entry name" value="SHOC1-like"/>
</dbReference>
<accession>A0AAV7DX11</accession>
<dbReference type="PANTHER" id="PTHR35764">
    <property type="entry name" value="PROTEIN SHORTAGE IN CHIASMATA 1"/>
    <property type="match status" value="1"/>
</dbReference>
<feature type="region of interest" description="Disordered" evidence="1">
    <location>
        <begin position="1611"/>
        <end position="1636"/>
    </location>
</feature>
<keyword evidence="3" id="KW-1185">Reference proteome</keyword>
<evidence type="ECO:0000313" key="3">
    <source>
        <dbReference type="Proteomes" id="UP000825729"/>
    </source>
</evidence>
<evidence type="ECO:0000256" key="1">
    <source>
        <dbReference type="SAM" id="MobiDB-lite"/>
    </source>
</evidence>
<organism evidence="2 3">
    <name type="scientific">Aristolochia fimbriata</name>
    <name type="common">White veined hardy Dutchman's pipe vine</name>
    <dbReference type="NCBI Taxonomy" id="158543"/>
    <lineage>
        <taxon>Eukaryota</taxon>
        <taxon>Viridiplantae</taxon>
        <taxon>Streptophyta</taxon>
        <taxon>Embryophyta</taxon>
        <taxon>Tracheophyta</taxon>
        <taxon>Spermatophyta</taxon>
        <taxon>Magnoliopsida</taxon>
        <taxon>Magnoliidae</taxon>
        <taxon>Piperales</taxon>
        <taxon>Aristolochiaceae</taxon>
        <taxon>Aristolochia</taxon>
    </lineage>
</organism>
<dbReference type="EMBL" id="JAINDJ010000007">
    <property type="protein sequence ID" value="KAG9441165.1"/>
    <property type="molecule type" value="Genomic_DNA"/>
</dbReference>
<name>A0AAV7DX11_ARIFI</name>
<dbReference type="PANTHER" id="PTHR35764:SF1">
    <property type="entry name" value="PROTEIN SHORTAGE IN CHIASMATA 1"/>
    <property type="match status" value="1"/>
</dbReference>